<reference evidence="1" key="1">
    <citation type="submission" date="2018-02" db="EMBL/GenBank/DDBJ databases">
        <title>The genomes of Aspergillus section Nigri reveals drivers in fungal speciation.</title>
        <authorList>
            <consortium name="DOE Joint Genome Institute"/>
            <person name="Vesth T.C."/>
            <person name="Nybo J."/>
            <person name="Theobald S."/>
            <person name="Brandl J."/>
            <person name="Frisvad J.C."/>
            <person name="Nielsen K.F."/>
            <person name="Lyhne E.K."/>
            <person name="Kogle M.E."/>
            <person name="Kuo A."/>
            <person name="Riley R."/>
            <person name="Clum A."/>
            <person name="Nolan M."/>
            <person name="Lipzen A."/>
            <person name="Salamov A."/>
            <person name="Henrissat B."/>
            <person name="Wiebenga A."/>
            <person name="De vries R.P."/>
            <person name="Grigoriev I.V."/>
            <person name="Mortensen U.H."/>
            <person name="Andersen M.R."/>
            <person name="Baker S.E."/>
        </authorList>
    </citation>
    <scope>NUCLEOTIDE SEQUENCE</scope>
    <source>
        <strain evidence="1">CBS 121060</strain>
    </source>
</reference>
<evidence type="ECO:0000313" key="2">
    <source>
        <dbReference type="Proteomes" id="UP000249661"/>
    </source>
</evidence>
<sequence length="70" mass="8081">MALYLCRLTSPVLSFASLTRSLPTGSVSPGAGTFPYLLRILILYAQDLKSVFHSVGRWIRFFRWVRWCEQ</sequence>
<protein>
    <submittedName>
        <fullName evidence="1">Uncharacterized protein</fullName>
    </submittedName>
</protein>
<proteinExistence type="predicted"/>
<name>A0ACD1HA38_9EURO</name>
<dbReference type="EMBL" id="KZ824953">
    <property type="protein sequence ID" value="RAH70671.1"/>
    <property type="molecule type" value="Genomic_DNA"/>
</dbReference>
<accession>A0ACD1HA38</accession>
<dbReference type="Proteomes" id="UP000249661">
    <property type="component" value="Unassembled WGS sequence"/>
</dbReference>
<gene>
    <name evidence="1" type="ORF">BO66DRAFT_77985</name>
</gene>
<evidence type="ECO:0000313" key="1">
    <source>
        <dbReference type="EMBL" id="RAH70671.1"/>
    </source>
</evidence>
<organism evidence="1 2">
    <name type="scientific">Aspergillus aculeatinus CBS 121060</name>
    <dbReference type="NCBI Taxonomy" id="1448322"/>
    <lineage>
        <taxon>Eukaryota</taxon>
        <taxon>Fungi</taxon>
        <taxon>Dikarya</taxon>
        <taxon>Ascomycota</taxon>
        <taxon>Pezizomycotina</taxon>
        <taxon>Eurotiomycetes</taxon>
        <taxon>Eurotiomycetidae</taxon>
        <taxon>Eurotiales</taxon>
        <taxon>Aspergillaceae</taxon>
        <taxon>Aspergillus</taxon>
        <taxon>Aspergillus subgen. Circumdati</taxon>
    </lineage>
</organism>
<keyword evidence="2" id="KW-1185">Reference proteome</keyword>